<dbReference type="Pfam" id="PF01103">
    <property type="entry name" value="Omp85"/>
    <property type="match status" value="1"/>
</dbReference>
<sequence>MRFFYGKPDPNGNKPNIVRTAMTFWYSEWQTNDPPHRRHRIHRWAVVACLILLHPLQADPDEGFLPRHFPQLFDPEDGNLDLSQILDEPQGFFPLVTPITEPAVGYGAAVVPIFIDLPEEKGRRPDIWATGALATANGSRGYFGGYSGYLDDDRWHIFGGGGNFSINLDFHGLGNVSTGTPLRYNLDTVGGLIGADRRIGDSAWRVGLRYLYGEIDPSLVLSGDAGRLSAPDFISRFGPFDFSSTVSSLQLAVIRDTRDNIFTPTRGSYMEIDLTANLPAIGASHEYYLLAWTGIRYRPLHDERLFLGWRGDFVQSFGDVPFYRRPAISMRGVPAQRFQGAGIASTEAELRWQFHPRWSVLGFAGVGATWSKDRPFDMVRATASGGVGFRYLIARRHRLHTGIDLAVGEDGPAIYVQFGSGWFRP</sequence>
<evidence type="ECO:0000256" key="2">
    <source>
        <dbReference type="ARBA" id="ARBA00023136"/>
    </source>
</evidence>
<dbReference type="Proteomes" id="UP000658278">
    <property type="component" value="Unassembled WGS sequence"/>
</dbReference>
<keyword evidence="5" id="KW-1185">Reference proteome</keyword>
<protein>
    <submittedName>
        <fullName evidence="4">BamA/TamA family outer membrane protein</fullName>
    </submittedName>
</protein>
<reference evidence="4" key="1">
    <citation type="submission" date="2021-01" db="EMBL/GenBank/DDBJ databases">
        <title>Modified the classification status of verrucomicrobia.</title>
        <authorList>
            <person name="Feng X."/>
        </authorList>
    </citation>
    <scope>NUCLEOTIDE SEQUENCE</scope>
    <source>
        <strain evidence="4">KCTC 22201</strain>
    </source>
</reference>
<evidence type="ECO:0000313" key="5">
    <source>
        <dbReference type="Proteomes" id="UP000658278"/>
    </source>
</evidence>
<evidence type="ECO:0000313" key="4">
    <source>
        <dbReference type="EMBL" id="MBK1826368.1"/>
    </source>
</evidence>
<evidence type="ECO:0000256" key="1">
    <source>
        <dbReference type="ARBA" id="ARBA00004370"/>
    </source>
</evidence>
<keyword evidence="2" id="KW-0472">Membrane</keyword>
<dbReference type="GO" id="GO:0019867">
    <property type="term" value="C:outer membrane"/>
    <property type="evidence" value="ECO:0007669"/>
    <property type="project" value="InterPro"/>
</dbReference>
<feature type="domain" description="Bacterial surface antigen (D15)" evidence="3">
    <location>
        <begin position="163"/>
        <end position="382"/>
    </location>
</feature>
<dbReference type="Gene3D" id="2.40.160.50">
    <property type="entry name" value="membrane protein fhac: a member of the omp85/tpsb transporter family"/>
    <property type="match status" value="1"/>
</dbReference>
<dbReference type="EMBL" id="JAENII010000003">
    <property type="protein sequence ID" value="MBK1826368.1"/>
    <property type="molecule type" value="Genomic_DNA"/>
</dbReference>
<evidence type="ECO:0000259" key="3">
    <source>
        <dbReference type="Pfam" id="PF01103"/>
    </source>
</evidence>
<accession>A0A934VAJ6</accession>
<dbReference type="RefSeq" id="WP_200277254.1">
    <property type="nucleotide sequence ID" value="NZ_JAENII010000003.1"/>
</dbReference>
<comment type="caution">
    <text evidence="4">The sequence shown here is derived from an EMBL/GenBank/DDBJ whole genome shotgun (WGS) entry which is preliminary data.</text>
</comment>
<dbReference type="InterPro" id="IPR000184">
    <property type="entry name" value="Bac_surfAg_D15"/>
</dbReference>
<proteinExistence type="predicted"/>
<dbReference type="AlphaFoldDB" id="A0A934VAJ6"/>
<gene>
    <name evidence="4" type="ORF">JIN81_05025</name>
</gene>
<name>A0A934VAJ6_9BACT</name>
<organism evidence="4 5">
    <name type="scientific">Haloferula rosea</name>
    <dbReference type="NCBI Taxonomy" id="490093"/>
    <lineage>
        <taxon>Bacteria</taxon>
        <taxon>Pseudomonadati</taxon>
        <taxon>Verrucomicrobiota</taxon>
        <taxon>Verrucomicrobiia</taxon>
        <taxon>Verrucomicrobiales</taxon>
        <taxon>Verrucomicrobiaceae</taxon>
        <taxon>Haloferula</taxon>
    </lineage>
</organism>
<comment type="subcellular location">
    <subcellularLocation>
        <location evidence="1">Membrane</location>
    </subcellularLocation>
</comment>